<gene>
    <name evidence="2" type="ORF">VHUM_01531</name>
</gene>
<keyword evidence="3" id="KW-1185">Reference proteome</keyword>
<sequence>MPCSAWPATRPTRRSRRPGGGLSSSATRTSRRARRPRPSPALTSC</sequence>
<evidence type="ECO:0000313" key="3">
    <source>
        <dbReference type="Proteomes" id="UP000473826"/>
    </source>
</evidence>
<reference evidence="2 3" key="1">
    <citation type="journal article" date="2019" name="PLoS Genet.">
        <title>Convergent evolution of linked mating-type loci in basidiomycete fungi.</title>
        <authorList>
            <person name="Sun S."/>
            <person name="Coelho M.A."/>
            <person name="Heitman J."/>
            <person name="Nowrousian M."/>
        </authorList>
    </citation>
    <scope>NUCLEOTIDE SEQUENCE [LARGE SCALE GENOMIC DNA]</scope>
    <source>
        <strain evidence="2 3">CBS 4282</strain>
    </source>
</reference>
<dbReference type="Proteomes" id="UP000473826">
    <property type="component" value="Unassembled WGS sequence"/>
</dbReference>
<organism evidence="2 3">
    <name type="scientific">Vanrija humicola</name>
    <name type="common">Yeast</name>
    <name type="synonym">Cryptococcus humicola</name>
    <dbReference type="NCBI Taxonomy" id="5417"/>
    <lineage>
        <taxon>Eukaryota</taxon>
        <taxon>Fungi</taxon>
        <taxon>Dikarya</taxon>
        <taxon>Basidiomycota</taxon>
        <taxon>Agaricomycotina</taxon>
        <taxon>Tremellomycetes</taxon>
        <taxon>Trichosporonales</taxon>
        <taxon>Trichosporonaceae</taxon>
        <taxon>Vanrija</taxon>
    </lineage>
</organism>
<accession>A0A7D8Z2M7</accession>
<dbReference type="EMBL" id="QKWK01000003">
    <property type="protein sequence ID" value="TXT13130.1"/>
    <property type="molecule type" value="Genomic_DNA"/>
</dbReference>
<dbReference type="AlphaFoldDB" id="A0A7D8Z2M7"/>
<evidence type="ECO:0000313" key="2">
    <source>
        <dbReference type="EMBL" id="TXT13130.1"/>
    </source>
</evidence>
<protein>
    <submittedName>
        <fullName evidence="2">Uncharacterized protein</fullName>
    </submittedName>
</protein>
<comment type="caution">
    <text evidence="2">The sequence shown here is derived from an EMBL/GenBank/DDBJ whole genome shotgun (WGS) entry which is preliminary data.</text>
</comment>
<feature type="region of interest" description="Disordered" evidence="1">
    <location>
        <begin position="1"/>
        <end position="45"/>
    </location>
</feature>
<proteinExistence type="predicted"/>
<evidence type="ECO:0000256" key="1">
    <source>
        <dbReference type="SAM" id="MobiDB-lite"/>
    </source>
</evidence>
<name>A0A7D8Z2M7_VANHU</name>